<feature type="domain" description="Pyrroline-5-carboxylate reductase catalytic N-terminal" evidence="2">
    <location>
        <begin position="24"/>
        <end position="112"/>
    </location>
</feature>
<dbReference type="PANTHER" id="PTHR14239">
    <property type="entry name" value="DUDULIN-RELATED"/>
    <property type="match status" value="1"/>
</dbReference>
<dbReference type="PANTHER" id="PTHR14239:SF0">
    <property type="entry name" value="F420-DEPENDENT NADP REDUCTASE"/>
    <property type="match status" value="1"/>
</dbReference>
<dbReference type="InterPro" id="IPR028939">
    <property type="entry name" value="P5C_Rdtase_cat_N"/>
</dbReference>
<sequence length="252" mass="26160">MSSDGRDPRHAPDRREADRTIHVLGIIGAGRVGQVLARLAVAAGYEVLVAGSGDPSRIAATLTAAAPGAVPAAASVVARDADAVILALPLPQHRTLPVDALDGALVIDAMNYWWEVDGLRADFGDLRTSTSETVQRFLPGSRVVKAFNHMGYRDLDEEARPAGAPGRKAIAVAGDRADDVALVTRLVDDLGFDPVVAGPLAAGIMLEPGAEAFGADVDSAELRAMLDRFPASQRGIVVARARATDAESDAGA</sequence>
<dbReference type="Pfam" id="PF03807">
    <property type="entry name" value="F420_oxidored"/>
    <property type="match status" value="1"/>
</dbReference>
<keyword evidence="1" id="KW-0560">Oxidoreductase</keyword>
<dbReference type="Proteomes" id="UP001235133">
    <property type="component" value="Unassembled WGS sequence"/>
</dbReference>
<dbReference type="InterPro" id="IPR036291">
    <property type="entry name" value="NAD(P)-bd_dom_sf"/>
</dbReference>
<dbReference type="SUPFAM" id="SSF51735">
    <property type="entry name" value="NAD(P)-binding Rossmann-fold domains"/>
    <property type="match status" value="1"/>
</dbReference>
<dbReference type="Gene3D" id="3.40.50.720">
    <property type="entry name" value="NAD(P)-binding Rossmann-like Domain"/>
    <property type="match status" value="1"/>
</dbReference>
<reference evidence="3 4" key="1">
    <citation type="submission" date="2023-08" db="EMBL/GenBank/DDBJ databases">
        <title>Microbacterium psychrotolerans sp. nov., a psychrotolerant bacterium isolated from soil in Heilongjiang Province, China.</title>
        <authorList>
            <person name="An P."/>
            <person name="Zhao D."/>
            <person name="Xiang H."/>
        </authorList>
    </citation>
    <scope>NUCLEOTIDE SEQUENCE [LARGE SCALE GENOMIC DNA]</scope>
    <source>
        <strain evidence="3 4">QXD-8</strain>
    </source>
</reference>
<comment type="caution">
    <text evidence="3">The sequence shown here is derived from an EMBL/GenBank/DDBJ whole genome shotgun (WGS) entry which is preliminary data.</text>
</comment>
<gene>
    <name evidence="3" type="ORF">Q9R08_09000</name>
</gene>
<name>A0ABU0Z0J8_9MICO</name>
<dbReference type="EMBL" id="JAVFWO010000002">
    <property type="protein sequence ID" value="MDQ7878107.1"/>
    <property type="molecule type" value="Genomic_DNA"/>
</dbReference>
<evidence type="ECO:0000256" key="1">
    <source>
        <dbReference type="ARBA" id="ARBA00023002"/>
    </source>
</evidence>
<keyword evidence="4" id="KW-1185">Reference proteome</keyword>
<evidence type="ECO:0000313" key="3">
    <source>
        <dbReference type="EMBL" id="MDQ7878107.1"/>
    </source>
</evidence>
<dbReference type="InterPro" id="IPR051267">
    <property type="entry name" value="STEAP_metalloreductase"/>
</dbReference>
<organism evidence="3 4">
    <name type="scientific">Microbacterium psychrotolerans</name>
    <dbReference type="NCBI Taxonomy" id="3068321"/>
    <lineage>
        <taxon>Bacteria</taxon>
        <taxon>Bacillati</taxon>
        <taxon>Actinomycetota</taxon>
        <taxon>Actinomycetes</taxon>
        <taxon>Micrococcales</taxon>
        <taxon>Microbacteriaceae</taxon>
        <taxon>Microbacterium</taxon>
    </lineage>
</organism>
<accession>A0ABU0Z0J8</accession>
<proteinExistence type="predicted"/>
<evidence type="ECO:0000313" key="4">
    <source>
        <dbReference type="Proteomes" id="UP001235133"/>
    </source>
</evidence>
<protein>
    <submittedName>
        <fullName evidence="3">NAD(P)-binding domain-containing protein</fullName>
    </submittedName>
</protein>
<evidence type="ECO:0000259" key="2">
    <source>
        <dbReference type="Pfam" id="PF03807"/>
    </source>
</evidence>
<dbReference type="RefSeq" id="WP_308867628.1">
    <property type="nucleotide sequence ID" value="NZ_JAVFWO010000002.1"/>
</dbReference>